<evidence type="ECO:0000256" key="7">
    <source>
        <dbReference type="ARBA" id="ARBA00023033"/>
    </source>
</evidence>
<dbReference type="PRINTS" id="PR00359">
    <property type="entry name" value="BP450"/>
</dbReference>
<keyword evidence="5" id="KW-0560">Oxidoreductase</keyword>
<dbReference type="PANTHER" id="PTHR46696:SF4">
    <property type="entry name" value="BIOTIN BIOSYNTHESIS CYTOCHROME P450"/>
    <property type="match status" value="1"/>
</dbReference>
<evidence type="ECO:0000313" key="10">
    <source>
        <dbReference type="Proteomes" id="UP000465609"/>
    </source>
</evidence>
<gene>
    <name evidence="9" type="ORF">MAUB_06780</name>
</gene>
<feature type="compositionally biased region" description="Basic and acidic residues" evidence="8">
    <location>
        <begin position="1"/>
        <end position="11"/>
    </location>
</feature>
<organism evidence="9 10">
    <name type="scientific">Mycolicibacterium aubagnense</name>
    <dbReference type="NCBI Taxonomy" id="319707"/>
    <lineage>
        <taxon>Bacteria</taxon>
        <taxon>Bacillati</taxon>
        <taxon>Actinomycetota</taxon>
        <taxon>Actinomycetes</taxon>
        <taxon>Mycobacteriales</taxon>
        <taxon>Mycobacteriaceae</taxon>
        <taxon>Mycolicibacterium</taxon>
    </lineage>
</organism>
<evidence type="ECO:0000256" key="1">
    <source>
        <dbReference type="ARBA" id="ARBA00001971"/>
    </source>
</evidence>
<name>A0ABN5YM26_9MYCO</name>
<dbReference type="CDD" id="cd11033">
    <property type="entry name" value="CYP142-like"/>
    <property type="match status" value="1"/>
</dbReference>
<dbReference type="InterPro" id="IPR036396">
    <property type="entry name" value="Cyt_P450_sf"/>
</dbReference>
<dbReference type="PANTHER" id="PTHR46696">
    <property type="entry name" value="P450, PUTATIVE (EUROFUNG)-RELATED"/>
    <property type="match status" value="1"/>
</dbReference>
<comment type="cofactor">
    <cofactor evidence="1">
        <name>heme</name>
        <dbReference type="ChEBI" id="CHEBI:30413"/>
    </cofactor>
</comment>
<dbReference type="InterPro" id="IPR002397">
    <property type="entry name" value="Cyt_P450_B"/>
</dbReference>
<keyword evidence="3" id="KW-0349">Heme</keyword>
<feature type="region of interest" description="Disordered" evidence="8">
    <location>
        <begin position="1"/>
        <end position="24"/>
    </location>
</feature>
<proteinExistence type="inferred from homology"/>
<accession>A0ABN5YM26</accession>
<evidence type="ECO:0000256" key="8">
    <source>
        <dbReference type="SAM" id="MobiDB-lite"/>
    </source>
</evidence>
<dbReference type="Gene3D" id="1.10.630.10">
    <property type="entry name" value="Cytochrome P450"/>
    <property type="match status" value="1"/>
</dbReference>
<dbReference type="InterPro" id="IPR001128">
    <property type="entry name" value="Cyt_P450"/>
</dbReference>
<evidence type="ECO:0000313" key="9">
    <source>
        <dbReference type="EMBL" id="BBX82805.1"/>
    </source>
</evidence>
<evidence type="ECO:0000256" key="3">
    <source>
        <dbReference type="ARBA" id="ARBA00022617"/>
    </source>
</evidence>
<sequence>MSVTHHTDLSRSADSSQPILPRHCPAEPYAPTMALALLDNGAPPADLALSDIDLGSVRFWGRRDGFRDAAFATLRREAPISFHTELTQEGFEPGPGHWALTRYDDVFFASRHPHIFSSADGITIAEQTPELAEYFGSMIVMDDPRHTRLRNIVRSAFTPKVVARTEASVRNRARSLVESMIERHPDGHGDIVADLAGPLPLQIICDMMGIPEQDHERIFHWTNIILGFGDPDLTTDYEEFFRCAMDIGAYATALADDRRVNPHDDLTTALVHAEVDGERLTSGEVASFFILLVVAGNETTRNAISHGVLTLSRFPEQRDQWWADYDAVAPTAVEEVIRWASPVVYMRRTLTQDFELSGVKMQAGQKVTLWYGSANRDEAKFDRPWLFDVHRNPNPHVGFGGGGAHFCLGANLARREIAVAFEEIHRRVPDLTATDEPDRLWSQFIHGIKRLPVSWTPPR</sequence>
<evidence type="ECO:0000256" key="5">
    <source>
        <dbReference type="ARBA" id="ARBA00023002"/>
    </source>
</evidence>
<keyword evidence="7" id="KW-0503">Monooxygenase</keyword>
<dbReference type="Pfam" id="PF00067">
    <property type="entry name" value="p450"/>
    <property type="match status" value="1"/>
</dbReference>
<dbReference type="Proteomes" id="UP000465609">
    <property type="component" value="Chromosome"/>
</dbReference>
<protein>
    <submittedName>
        <fullName evidence="9">Linalool 8-monooxygenase</fullName>
    </submittedName>
</protein>
<comment type="similarity">
    <text evidence="2">Belongs to the cytochrome P450 family.</text>
</comment>
<dbReference type="EMBL" id="AP022577">
    <property type="protein sequence ID" value="BBX82805.1"/>
    <property type="molecule type" value="Genomic_DNA"/>
</dbReference>
<evidence type="ECO:0000256" key="4">
    <source>
        <dbReference type="ARBA" id="ARBA00022723"/>
    </source>
</evidence>
<dbReference type="SUPFAM" id="SSF48264">
    <property type="entry name" value="Cytochrome P450"/>
    <property type="match status" value="1"/>
</dbReference>
<reference evidence="9 10" key="1">
    <citation type="journal article" date="2019" name="Emerg. Microbes Infect.">
        <title>Comprehensive subspecies identification of 175 nontuberculous mycobacteria species based on 7547 genomic profiles.</title>
        <authorList>
            <person name="Matsumoto Y."/>
            <person name="Kinjo T."/>
            <person name="Motooka D."/>
            <person name="Nabeya D."/>
            <person name="Jung N."/>
            <person name="Uechi K."/>
            <person name="Horii T."/>
            <person name="Iida T."/>
            <person name="Fujita J."/>
            <person name="Nakamura S."/>
        </authorList>
    </citation>
    <scope>NUCLEOTIDE SEQUENCE [LARGE SCALE GENOMIC DNA]</scope>
    <source>
        <strain evidence="9 10">JCM 15296</strain>
    </source>
</reference>
<keyword evidence="10" id="KW-1185">Reference proteome</keyword>
<evidence type="ECO:0000256" key="2">
    <source>
        <dbReference type="ARBA" id="ARBA00010617"/>
    </source>
</evidence>
<keyword evidence="6" id="KW-0408">Iron</keyword>
<evidence type="ECO:0000256" key="6">
    <source>
        <dbReference type="ARBA" id="ARBA00023004"/>
    </source>
</evidence>
<keyword evidence="4" id="KW-0479">Metal-binding</keyword>